<name>A0A7J7L4Q8_9MAGN</name>
<evidence type="ECO:0000313" key="3">
    <source>
        <dbReference type="Proteomes" id="UP000541444"/>
    </source>
</evidence>
<keyword evidence="1" id="KW-0175">Coiled coil</keyword>
<comment type="caution">
    <text evidence="2">The sequence shown here is derived from an EMBL/GenBank/DDBJ whole genome shotgun (WGS) entry which is preliminary data.</text>
</comment>
<proteinExistence type="predicted"/>
<feature type="coiled-coil region" evidence="1">
    <location>
        <begin position="369"/>
        <end position="403"/>
    </location>
</feature>
<sequence>MKTSIDIEMSTSGRSIESEHVESVNVKSDREDEVVLVQYPDFPDKLVSYPPNSDVFREFCKSKALVGGKWGNIIEYDDRQFRGCIVASGEVHFFLLPDLKKEKLDRGVDESISLEYIDGNVRGDLSEGFSYYLSQLEYGLSLPHNNLVKGIMNIVKAYLAQLNGNMWGQVSSEISEEEDWEGWLDLQNHDEWKVEKTINKRRIDPLAKVMGAKVRESRPAEEDELRAIEDWVRLIARKGVEELSASAQLELSRMTIHLLKAICLEIEEGKAELENGKVELDMKVARLKSDLALEGERLVAAKAAQKVLISELTVEAQKNLNDIVVQRDRLGRQLLVVGYTKADIKANMAGTFVEEDEVEEDVPTEEGVVTGLDGELKDMRLRIEELENELAKEKDTSTSLLTLQAELQVGEEHEIFNLYVKLKIVRLSEQQTLQCNPEFVKEFDWIREATEDREDQHVKASMVRYRIQSLEVSEKSLQDFVASLKGQVTRKMDELWKARADLANSISAAVELRSKLTRKENELGKARADLTQSESVADQLSEALHAKDMNF</sequence>
<dbReference type="AlphaFoldDB" id="A0A7J7L4Q8"/>
<accession>A0A7J7L4Q8</accession>
<organism evidence="2 3">
    <name type="scientific">Kingdonia uniflora</name>
    <dbReference type="NCBI Taxonomy" id="39325"/>
    <lineage>
        <taxon>Eukaryota</taxon>
        <taxon>Viridiplantae</taxon>
        <taxon>Streptophyta</taxon>
        <taxon>Embryophyta</taxon>
        <taxon>Tracheophyta</taxon>
        <taxon>Spermatophyta</taxon>
        <taxon>Magnoliopsida</taxon>
        <taxon>Ranunculales</taxon>
        <taxon>Circaeasteraceae</taxon>
        <taxon>Kingdonia</taxon>
    </lineage>
</organism>
<keyword evidence="3" id="KW-1185">Reference proteome</keyword>
<dbReference type="Proteomes" id="UP000541444">
    <property type="component" value="Unassembled WGS sequence"/>
</dbReference>
<dbReference type="EMBL" id="JACGCM010002647">
    <property type="protein sequence ID" value="KAF6137544.1"/>
    <property type="molecule type" value="Genomic_DNA"/>
</dbReference>
<reference evidence="2 3" key="1">
    <citation type="journal article" date="2020" name="IScience">
        <title>Genome Sequencing of the Endangered Kingdonia uniflora (Circaeasteraceae, Ranunculales) Reveals Potential Mechanisms of Evolutionary Specialization.</title>
        <authorList>
            <person name="Sun Y."/>
            <person name="Deng T."/>
            <person name="Zhang A."/>
            <person name="Moore M.J."/>
            <person name="Landis J.B."/>
            <person name="Lin N."/>
            <person name="Zhang H."/>
            <person name="Zhang X."/>
            <person name="Huang J."/>
            <person name="Zhang X."/>
            <person name="Sun H."/>
            <person name="Wang H."/>
        </authorList>
    </citation>
    <scope>NUCLEOTIDE SEQUENCE [LARGE SCALE GENOMIC DNA]</scope>
    <source>
        <strain evidence="2">TB1705</strain>
        <tissue evidence="2">Leaf</tissue>
    </source>
</reference>
<protein>
    <submittedName>
        <fullName evidence="2">Uncharacterized protein</fullName>
    </submittedName>
</protein>
<gene>
    <name evidence="2" type="ORF">GIB67_031823</name>
</gene>
<evidence type="ECO:0000313" key="2">
    <source>
        <dbReference type="EMBL" id="KAF6137544.1"/>
    </source>
</evidence>
<evidence type="ECO:0000256" key="1">
    <source>
        <dbReference type="SAM" id="Coils"/>
    </source>
</evidence>